<dbReference type="GO" id="GO:0004497">
    <property type="term" value="F:monooxygenase activity"/>
    <property type="evidence" value="ECO:0007669"/>
    <property type="project" value="InterPro"/>
</dbReference>
<feature type="binding site" description="axial binding residue" evidence="6">
    <location>
        <position position="366"/>
    </location>
    <ligand>
        <name>heme</name>
        <dbReference type="ChEBI" id="CHEBI:30413"/>
    </ligand>
    <ligandPart>
        <name>Fe</name>
        <dbReference type="ChEBI" id="CHEBI:18248"/>
    </ligandPart>
</feature>
<gene>
    <name evidence="7" type="ORF">EW026_g4499</name>
</gene>
<dbReference type="PANTHER" id="PTHR24305">
    <property type="entry name" value="CYTOCHROME P450"/>
    <property type="match status" value="1"/>
</dbReference>
<accession>A0A4V3XAB5</accession>
<evidence type="ECO:0000256" key="3">
    <source>
        <dbReference type="ARBA" id="ARBA00010617"/>
    </source>
</evidence>
<dbReference type="Pfam" id="PF00067">
    <property type="entry name" value="p450"/>
    <property type="match status" value="1"/>
</dbReference>
<dbReference type="PANTHER" id="PTHR24305:SF232">
    <property type="entry name" value="P450, PUTATIVE (EUROFUNG)-RELATED"/>
    <property type="match status" value="1"/>
</dbReference>
<evidence type="ECO:0000256" key="2">
    <source>
        <dbReference type="ARBA" id="ARBA00005179"/>
    </source>
</evidence>
<evidence type="ECO:0008006" key="9">
    <source>
        <dbReference type="Google" id="ProtNLM"/>
    </source>
</evidence>
<evidence type="ECO:0000256" key="4">
    <source>
        <dbReference type="ARBA" id="ARBA00022723"/>
    </source>
</evidence>
<dbReference type="SUPFAM" id="SSF48264">
    <property type="entry name" value="Cytochrome P450"/>
    <property type="match status" value="1"/>
</dbReference>
<dbReference type="GO" id="GO:0020037">
    <property type="term" value="F:heme binding"/>
    <property type="evidence" value="ECO:0007669"/>
    <property type="project" value="InterPro"/>
</dbReference>
<evidence type="ECO:0000256" key="1">
    <source>
        <dbReference type="ARBA" id="ARBA00001971"/>
    </source>
</evidence>
<comment type="similarity">
    <text evidence="3">Belongs to the cytochrome P450 family.</text>
</comment>
<dbReference type="PRINTS" id="PR00465">
    <property type="entry name" value="EP450IV"/>
</dbReference>
<protein>
    <recommendedName>
        <fullName evidence="9">Cytochrome P450</fullName>
    </recommendedName>
</protein>
<keyword evidence="8" id="KW-1185">Reference proteome</keyword>
<evidence type="ECO:0000256" key="5">
    <source>
        <dbReference type="ARBA" id="ARBA00023004"/>
    </source>
</evidence>
<proteinExistence type="inferred from homology"/>
<dbReference type="InterPro" id="IPR036396">
    <property type="entry name" value="Cyt_P450_sf"/>
</dbReference>
<evidence type="ECO:0000313" key="8">
    <source>
        <dbReference type="Proteomes" id="UP000309038"/>
    </source>
</evidence>
<dbReference type="InterPro" id="IPR001128">
    <property type="entry name" value="Cyt_P450"/>
</dbReference>
<organism evidence="7 8">
    <name type="scientific">Hermanssonia centrifuga</name>
    <dbReference type="NCBI Taxonomy" id="98765"/>
    <lineage>
        <taxon>Eukaryota</taxon>
        <taxon>Fungi</taxon>
        <taxon>Dikarya</taxon>
        <taxon>Basidiomycota</taxon>
        <taxon>Agaricomycotina</taxon>
        <taxon>Agaricomycetes</taxon>
        <taxon>Polyporales</taxon>
        <taxon>Meruliaceae</taxon>
        <taxon>Hermanssonia</taxon>
    </lineage>
</organism>
<dbReference type="AlphaFoldDB" id="A0A4V3XAB5"/>
<dbReference type="Proteomes" id="UP000309038">
    <property type="component" value="Unassembled WGS sequence"/>
</dbReference>
<dbReference type="EMBL" id="SGPJ01000164">
    <property type="protein sequence ID" value="THG97502.1"/>
    <property type="molecule type" value="Genomic_DNA"/>
</dbReference>
<name>A0A4V3XAB5_9APHY</name>
<dbReference type="GO" id="GO:0005506">
    <property type="term" value="F:iron ion binding"/>
    <property type="evidence" value="ECO:0007669"/>
    <property type="project" value="InterPro"/>
</dbReference>
<evidence type="ECO:0000313" key="7">
    <source>
        <dbReference type="EMBL" id="THG97502.1"/>
    </source>
</evidence>
<keyword evidence="4 6" id="KW-0479">Metal-binding</keyword>
<keyword evidence="5 6" id="KW-0408">Iron</keyword>
<reference evidence="7 8" key="1">
    <citation type="submission" date="2019-02" db="EMBL/GenBank/DDBJ databases">
        <title>Genome sequencing of the rare red list fungi Phlebia centrifuga.</title>
        <authorList>
            <person name="Buettner E."/>
            <person name="Kellner H."/>
        </authorList>
    </citation>
    <scope>NUCLEOTIDE SEQUENCE [LARGE SCALE GENOMIC DNA]</scope>
    <source>
        <strain evidence="7 8">DSM 108282</strain>
    </source>
</reference>
<dbReference type="InterPro" id="IPR002403">
    <property type="entry name" value="Cyt_P450_E_grp-IV"/>
</dbReference>
<sequence>MSSSSSSTTSASAILVFLVLLLGYVVHRRYTTPSTETICRTALYDVRELLNPPASTLHAQLQSRALPNARLVRAFRITNTFVTPDEDVHKQFVRDARSLIRSTSSDEGLRQLSDLATQVVTDDLTQYSVSPASPIQYDTFVQVITFKVIMSILFQLDPQSLDTGDVIFVSQGINDLWRLSKTSTTLPSNLLNDINLRLRRWITSTPNPLNFVLPAFETMWRVVAITVALVYKDELTLQAFQAFLDNPSVGQFKACSDADSDGSPSVESVITETLRLHPPTRRISRAVVPAHNISIPFLPPFFAHLLSSFSASHPRVYIADVSVVQKDPQIWGADAETFDPSRHCTTSTTEEQKHAMFAFGYGKLKCVASSWAPQAAALVVAAVLQAVGSGRLEICAGKAIGSREGWEEWSVVVSSAQENAQA</sequence>
<comment type="cofactor">
    <cofactor evidence="1 6">
        <name>heme</name>
        <dbReference type="ChEBI" id="CHEBI:30413"/>
    </cofactor>
</comment>
<evidence type="ECO:0000256" key="6">
    <source>
        <dbReference type="PIRSR" id="PIRSR602403-1"/>
    </source>
</evidence>
<dbReference type="Gene3D" id="1.10.630.10">
    <property type="entry name" value="Cytochrome P450"/>
    <property type="match status" value="1"/>
</dbReference>
<comment type="pathway">
    <text evidence="2">Secondary metabolite biosynthesis.</text>
</comment>
<keyword evidence="6" id="KW-0349">Heme</keyword>
<comment type="caution">
    <text evidence="7">The sequence shown here is derived from an EMBL/GenBank/DDBJ whole genome shotgun (WGS) entry which is preliminary data.</text>
</comment>
<dbReference type="GO" id="GO:0016705">
    <property type="term" value="F:oxidoreductase activity, acting on paired donors, with incorporation or reduction of molecular oxygen"/>
    <property type="evidence" value="ECO:0007669"/>
    <property type="project" value="InterPro"/>
</dbReference>
<dbReference type="InterPro" id="IPR050121">
    <property type="entry name" value="Cytochrome_P450_monoxygenase"/>
</dbReference>